<evidence type="ECO:0000313" key="1">
    <source>
        <dbReference type="EMBL" id="MDL2401027.1"/>
    </source>
</evidence>
<protein>
    <recommendedName>
        <fullName evidence="3">Transcriptional regulator</fullName>
    </recommendedName>
</protein>
<dbReference type="SUPFAM" id="SSF158668">
    <property type="entry name" value="MtlR-like"/>
    <property type="match status" value="1"/>
</dbReference>
<dbReference type="PANTHER" id="PTHR37941">
    <property type="entry name" value="FUMARASE E-RELATED"/>
    <property type="match status" value="1"/>
</dbReference>
<proteinExistence type="predicted"/>
<dbReference type="InterPro" id="IPR038026">
    <property type="entry name" value="MtlR-like_sf"/>
</dbReference>
<dbReference type="Gene3D" id="1.20.120.330">
    <property type="entry name" value="Nucleotidyltransferases domain 2"/>
    <property type="match status" value="1"/>
</dbReference>
<gene>
    <name evidence="1" type="ORF">PY649_19150</name>
</gene>
<evidence type="ECO:0008006" key="3">
    <source>
        <dbReference type="Google" id="ProtNLM"/>
    </source>
</evidence>
<accession>A0ABT7JYL6</accession>
<evidence type="ECO:0000313" key="2">
    <source>
        <dbReference type="Proteomes" id="UP001172645"/>
    </source>
</evidence>
<organism evidence="1 2">
    <name type="scientific">Rhizobium mayense</name>
    <dbReference type="NCBI Taxonomy" id="1312184"/>
    <lineage>
        <taxon>Bacteria</taxon>
        <taxon>Pseudomonadati</taxon>
        <taxon>Pseudomonadota</taxon>
        <taxon>Alphaproteobacteria</taxon>
        <taxon>Hyphomicrobiales</taxon>
        <taxon>Rhizobiaceae</taxon>
        <taxon>Rhizobium/Agrobacterium group</taxon>
        <taxon>Rhizobium</taxon>
    </lineage>
</organism>
<name>A0ABT7JYL6_9HYPH</name>
<dbReference type="PANTHER" id="PTHR37941:SF1">
    <property type="entry name" value="FUMARASE E-RELATED"/>
    <property type="match status" value="1"/>
</dbReference>
<dbReference type="InterPro" id="IPR007761">
    <property type="entry name" value="MtlR-like"/>
</dbReference>
<reference evidence="1" key="1">
    <citation type="submission" date="2023-06" db="EMBL/GenBank/DDBJ databases">
        <title>Phylogenetic Diversity of Rhizobium strains.</title>
        <authorList>
            <person name="Moura F.T."/>
            <person name="Helene L.C.F."/>
            <person name="Hungria M."/>
        </authorList>
    </citation>
    <scope>NUCLEOTIDE SEQUENCE</scope>
    <source>
        <strain evidence="1">CCGE526</strain>
    </source>
</reference>
<sequence length="192" mass="21553">MGDLPYLAKLRAYGQGNPSQEHLEAIETELFNGPDRGAAVVLTALVEKSLEHLLKREMREEGVSALFEFNGPMGTFSNKIAMAFSLKLIGTKTKHDLTIIRTLRNVFAHSRLPVTFETEVVAVACGHLCLPDEPGVFLNSNMLEKVSNDRLAEATDIKHPRTRFFTTCNEIAKRIYWIRVGEDPQHHLNVLP</sequence>
<comment type="caution">
    <text evidence="1">The sequence shown here is derived from an EMBL/GenBank/DDBJ whole genome shotgun (WGS) entry which is preliminary data.</text>
</comment>
<dbReference type="Proteomes" id="UP001172645">
    <property type="component" value="Unassembled WGS sequence"/>
</dbReference>
<dbReference type="RefSeq" id="WP_285870201.1">
    <property type="nucleotide sequence ID" value="NZ_JARFYM010000016.1"/>
</dbReference>
<dbReference type="EMBL" id="JARFYM010000016">
    <property type="protein sequence ID" value="MDL2401027.1"/>
    <property type="molecule type" value="Genomic_DNA"/>
</dbReference>
<keyword evidence="2" id="KW-1185">Reference proteome</keyword>